<feature type="chain" id="PRO_5017673685" evidence="1">
    <location>
        <begin position="24"/>
        <end position="454"/>
    </location>
</feature>
<feature type="domain" description="SLH" evidence="2">
    <location>
        <begin position="157"/>
        <end position="221"/>
    </location>
</feature>
<dbReference type="InterPro" id="IPR001119">
    <property type="entry name" value="SLH_dom"/>
</dbReference>
<evidence type="ECO:0000313" key="3">
    <source>
        <dbReference type="EMBL" id="AXY67313.1"/>
    </source>
</evidence>
<organism evidence="3 4">
    <name type="scientific">Thermosynechococcus sichuanensis E542</name>
    <dbReference type="NCBI Taxonomy" id="2016101"/>
    <lineage>
        <taxon>Bacteria</taxon>
        <taxon>Bacillati</taxon>
        <taxon>Cyanobacteriota</taxon>
        <taxon>Cyanophyceae</taxon>
        <taxon>Acaryochloridales</taxon>
        <taxon>Thermosynechococcaceae</taxon>
        <taxon>Thermosynechococcus</taxon>
        <taxon>Thermosynechococcus sichuanensis</taxon>
    </lineage>
</organism>
<dbReference type="PANTHER" id="PTHR43308:SF5">
    <property type="entry name" value="S-LAYER PROTEIN _ PEPTIDOGLYCAN ENDO-BETA-N-ACETYLGLUCOSAMINIDASE"/>
    <property type="match status" value="1"/>
</dbReference>
<dbReference type="Pfam" id="PF00395">
    <property type="entry name" value="SLH"/>
    <property type="match status" value="3"/>
</dbReference>
<feature type="domain" description="SLH" evidence="2">
    <location>
        <begin position="96"/>
        <end position="155"/>
    </location>
</feature>
<protein>
    <submittedName>
        <fullName evidence="3">S-layer homology domain-containing protein</fullName>
    </submittedName>
</protein>
<feature type="signal peptide" evidence="1">
    <location>
        <begin position="1"/>
        <end position="23"/>
    </location>
</feature>
<dbReference type="InterPro" id="IPR051465">
    <property type="entry name" value="Cell_Envelope_Struct_Comp"/>
</dbReference>
<sequence length="454" mass="47104">MQSLARRSLALLSCGLMSSSTLALIAIRPAQAQSRFTDTQGIWAQACIDHLASRNIISGYPDGTFRPFAAVTRAEYAAMLQRAFPNAPVVRAPSTFNDVPSTFWAASAIQNATRTGFLSGYPGNVFQPNQSIPRVQAIVALASGLQYPTPPSVEGVLAQFNDAAAIPAYGRTGVAAATAKQVVVNYPNVQFLNPNQLATRADIAAFLCQATRAPGAQALVPTQYIAGVGTTSPTAITLPAGQQIPARFPDAERIVLSPNETVAIRLVTAADVRDSQGRLVIPVGSEIFGQIQPAEGGSQFVANTVVINNRQLPIAANSQVIRTIRDARDPNIGNVFRNAAIGSAVAAGISGLAGDRKITPLKVLTGTVTGAAIETNQGRPATSIIRDTLIGAALATGASAVIGDRKITPEKVITGAAAGATIGGVIDPAVQRLVVVDANTDLGLTLTQPFNVSQ</sequence>
<gene>
    <name evidence="3" type="ORF">D3A95_01455</name>
</gene>
<evidence type="ECO:0000256" key="1">
    <source>
        <dbReference type="SAM" id="SignalP"/>
    </source>
</evidence>
<keyword evidence="4" id="KW-1185">Reference proteome</keyword>
<dbReference type="EMBL" id="CP032152">
    <property type="protein sequence ID" value="AXY67313.1"/>
    <property type="molecule type" value="Genomic_DNA"/>
</dbReference>
<keyword evidence="1" id="KW-0732">Signal</keyword>
<dbReference type="PANTHER" id="PTHR43308">
    <property type="entry name" value="OUTER MEMBRANE PROTEIN ALPHA-RELATED"/>
    <property type="match status" value="1"/>
</dbReference>
<evidence type="ECO:0000259" key="2">
    <source>
        <dbReference type="PROSITE" id="PS51272"/>
    </source>
</evidence>
<evidence type="ECO:0000313" key="4">
    <source>
        <dbReference type="Proteomes" id="UP000261812"/>
    </source>
</evidence>
<proteinExistence type="predicted"/>
<name>A0A3B7M9L4_9CYAN</name>
<dbReference type="Proteomes" id="UP000261812">
    <property type="component" value="Chromosome"/>
</dbReference>
<dbReference type="KEGG" id="tsq:D3A95_01455"/>
<dbReference type="AlphaFoldDB" id="A0A3B7M9L4"/>
<reference evidence="4" key="1">
    <citation type="submission" date="2018-09" db="EMBL/GenBank/DDBJ databases">
        <title>Complete genome sequence of thermophilic cyanobacteria strain Thermosynechococcus elongatus PKUAC-SCTE542.</title>
        <authorList>
            <person name="Liang Y."/>
            <person name="Tang J."/>
            <person name="Daroch M."/>
        </authorList>
    </citation>
    <scope>NUCLEOTIDE SEQUENCE [LARGE SCALE GENOMIC DNA]</scope>
    <source>
        <strain evidence="4">E542</strain>
    </source>
</reference>
<accession>A0A3B7M9L4</accession>
<feature type="domain" description="SLH" evidence="2">
    <location>
        <begin position="31"/>
        <end position="94"/>
    </location>
</feature>
<dbReference type="PROSITE" id="PS51272">
    <property type="entry name" value="SLH"/>
    <property type="match status" value="3"/>
</dbReference>